<accession>A0A9W9P1Y5</accession>
<dbReference type="GeneID" id="81383824"/>
<evidence type="ECO:0000256" key="14">
    <source>
        <dbReference type="SAM" id="Phobius"/>
    </source>
</evidence>
<keyword evidence="3" id="KW-0444">Lipid biosynthesis</keyword>
<evidence type="ECO:0000256" key="12">
    <source>
        <dbReference type="ARBA" id="ARBA00023235"/>
    </source>
</evidence>
<keyword evidence="7" id="KW-0756">Sterol biosynthesis</keyword>
<evidence type="ECO:0000313" key="17">
    <source>
        <dbReference type="Proteomes" id="UP001147733"/>
    </source>
</evidence>
<comment type="caution">
    <text evidence="16">The sequence shown here is derived from an EMBL/GenBank/DDBJ whole genome shotgun (WGS) entry which is preliminary data.</text>
</comment>
<dbReference type="Proteomes" id="UP001147733">
    <property type="component" value="Unassembled WGS sequence"/>
</dbReference>
<evidence type="ECO:0000256" key="10">
    <source>
        <dbReference type="ARBA" id="ARBA00023166"/>
    </source>
</evidence>
<comment type="subcellular location">
    <subcellularLocation>
        <location evidence="1">Membrane</location>
        <topology evidence="1">Multi-pass membrane protein</topology>
    </subcellularLocation>
</comment>
<protein>
    <recommendedName>
        <fullName evidence="15">EXPERA domain-containing protein</fullName>
    </recommendedName>
</protein>
<dbReference type="GO" id="GO:0047750">
    <property type="term" value="F:cholestenol delta-isomerase activity"/>
    <property type="evidence" value="ECO:0007669"/>
    <property type="project" value="InterPro"/>
</dbReference>
<dbReference type="GO" id="GO:0000247">
    <property type="term" value="F:C-8 sterol isomerase activity"/>
    <property type="evidence" value="ECO:0007669"/>
    <property type="project" value="TreeGrafter"/>
</dbReference>
<keyword evidence="4 13" id="KW-0812">Transmembrane</keyword>
<evidence type="ECO:0000256" key="1">
    <source>
        <dbReference type="ARBA" id="ARBA00004141"/>
    </source>
</evidence>
<dbReference type="RefSeq" id="XP_056501471.1">
    <property type="nucleotide sequence ID" value="XM_056644657.1"/>
</dbReference>
<feature type="transmembrane region" description="Helical" evidence="14">
    <location>
        <begin position="183"/>
        <end position="204"/>
    </location>
</feature>
<keyword evidence="5" id="KW-0752">Steroid biosynthesis</keyword>
<keyword evidence="12" id="KW-0413">Isomerase</keyword>
<evidence type="ECO:0000256" key="11">
    <source>
        <dbReference type="ARBA" id="ARBA00023221"/>
    </source>
</evidence>
<dbReference type="GO" id="GO:0004769">
    <property type="term" value="F:steroid Delta-isomerase activity"/>
    <property type="evidence" value="ECO:0007669"/>
    <property type="project" value="TreeGrafter"/>
</dbReference>
<evidence type="ECO:0000256" key="6">
    <source>
        <dbReference type="ARBA" id="ARBA00022989"/>
    </source>
</evidence>
<keyword evidence="8" id="KW-0443">Lipid metabolism</keyword>
<evidence type="ECO:0000256" key="9">
    <source>
        <dbReference type="ARBA" id="ARBA00023136"/>
    </source>
</evidence>
<evidence type="ECO:0000256" key="4">
    <source>
        <dbReference type="ARBA" id="ARBA00022692"/>
    </source>
</evidence>
<dbReference type="GO" id="GO:0016020">
    <property type="term" value="C:membrane"/>
    <property type="evidence" value="ECO:0007669"/>
    <property type="project" value="UniProtKB-SubCell"/>
</dbReference>
<sequence length="289" mass="33177">MANTTMIPHNYYPPSIQLPHYAINEDSVISLIARFGVFWVAVSGVAALLITRLRPTSGVSDRIAFVWMCLTAGWVHFHFEAHFVLNHARLAGGQSLFDQLWKEYSLSDSRYLTSDAFLVSMEAVTAFCWGPLAFFIAYCIIVNHPARYPLQLIISLGQVYGDVLYYATSLLDIEYCRPERYYFWFYYFFFNFIWMVVGCCMYSLSTLSRNRTNQSQTTYGKLSQRLWKRSGSWNALKPAKRRNKLSSEPIPVPSATESSKQAQLVFWLAIYACQATIGILMRPTYLSLS</sequence>
<dbReference type="AlphaFoldDB" id="A0A9W9P1Y5"/>
<feature type="transmembrane region" description="Helical" evidence="14">
    <location>
        <begin position="28"/>
        <end position="50"/>
    </location>
</feature>
<keyword evidence="10" id="KW-1207">Sterol metabolism</keyword>
<feature type="transmembrane region" description="Helical" evidence="14">
    <location>
        <begin position="264"/>
        <end position="281"/>
    </location>
</feature>
<reference evidence="16" key="1">
    <citation type="submission" date="2022-11" db="EMBL/GenBank/DDBJ databases">
        <authorList>
            <person name="Petersen C."/>
        </authorList>
    </citation>
    <scope>NUCLEOTIDE SEQUENCE</scope>
    <source>
        <strain evidence="16">IBT 23319</strain>
    </source>
</reference>
<name>A0A9W9P1Y5_PENCI</name>
<gene>
    <name evidence="16" type="ORF">N7469_005737</name>
</gene>
<comment type="similarity">
    <text evidence="2">Belongs to the EBP family.</text>
</comment>
<dbReference type="PROSITE" id="PS51751">
    <property type="entry name" value="EXPERA"/>
    <property type="match status" value="1"/>
</dbReference>
<evidence type="ECO:0000256" key="13">
    <source>
        <dbReference type="PROSITE-ProRule" id="PRU01087"/>
    </source>
</evidence>
<dbReference type="PANTHER" id="PTHR14207">
    <property type="entry name" value="STEROL ISOMERASE"/>
    <property type="match status" value="1"/>
</dbReference>
<keyword evidence="6 13" id="KW-1133">Transmembrane helix</keyword>
<evidence type="ECO:0000256" key="2">
    <source>
        <dbReference type="ARBA" id="ARBA00008337"/>
    </source>
</evidence>
<dbReference type="GO" id="GO:0005783">
    <property type="term" value="C:endoplasmic reticulum"/>
    <property type="evidence" value="ECO:0007669"/>
    <property type="project" value="TreeGrafter"/>
</dbReference>
<organism evidence="16 17">
    <name type="scientific">Penicillium citrinum</name>
    <dbReference type="NCBI Taxonomy" id="5077"/>
    <lineage>
        <taxon>Eukaryota</taxon>
        <taxon>Fungi</taxon>
        <taxon>Dikarya</taxon>
        <taxon>Ascomycota</taxon>
        <taxon>Pezizomycotina</taxon>
        <taxon>Eurotiomycetes</taxon>
        <taxon>Eurotiomycetidae</taxon>
        <taxon>Eurotiales</taxon>
        <taxon>Aspergillaceae</taxon>
        <taxon>Penicillium</taxon>
    </lineage>
</organism>
<dbReference type="OrthoDB" id="58557at2759"/>
<evidence type="ECO:0000256" key="3">
    <source>
        <dbReference type="ARBA" id="ARBA00022516"/>
    </source>
</evidence>
<dbReference type="EMBL" id="JAPQKT010000004">
    <property type="protein sequence ID" value="KAJ5233971.1"/>
    <property type="molecule type" value="Genomic_DNA"/>
</dbReference>
<dbReference type="PANTHER" id="PTHR14207:SF0">
    <property type="entry name" value="3-BETA-HYDROXYSTEROID-DELTA(8),DELTA(7)-ISOMERASE"/>
    <property type="match status" value="1"/>
</dbReference>
<evidence type="ECO:0000256" key="5">
    <source>
        <dbReference type="ARBA" id="ARBA00022955"/>
    </source>
</evidence>
<feature type="domain" description="EXPERA" evidence="15">
    <location>
        <begin position="60"/>
        <end position="202"/>
    </location>
</feature>
<dbReference type="InterPro" id="IPR033118">
    <property type="entry name" value="EXPERA"/>
</dbReference>
<evidence type="ECO:0000256" key="8">
    <source>
        <dbReference type="ARBA" id="ARBA00023098"/>
    </source>
</evidence>
<reference evidence="16" key="2">
    <citation type="journal article" date="2023" name="IMA Fungus">
        <title>Comparative genomic study of the Penicillium genus elucidates a diverse pangenome and 15 lateral gene transfer events.</title>
        <authorList>
            <person name="Petersen C."/>
            <person name="Sorensen T."/>
            <person name="Nielsen M.R."/>
            <person name="Sondergaard T.E."/>
            <person name="Sorensen J.L."/>
            <person name="Fitzpatrick D.A."/>
            <person name="Frisvad J.C."/>
            <person name="Nielsen K.L."/>
        </authorList>
    </citation>
    <scope>NUCLEOTIDE SEQUENCE</scope>
    <source>
        <strain evidence="16">IBT 23319</strain>
    </source>
</reference>
<dbReference type="GO" id="GO:0016126">
    <property type="term" value="P:sterol biosynthetic process"/>
    <property type="evidence" value="ECO:0007669"/>
    <property type="project" value="UniProtKB-KW"/>
</dbReference>
<keyword evidence="9 13" id="KW-0472">Membrane</keyword>
<keyword evidence="11" id="KW-0753">Steroid metabolism</keyword>
<evidence type="ECO:0000313" key="16">
    <source>
        <dbReference type="EMBL" id="KAJ5233971.1"/>
    </source>
</evidence>
<keyword evidence="17" id="KW-1185">Reference proteome</keyword>
<dbReference type="Pfam" id="PF05241">
    <property type="entry name" value="EBP"/>
    <property type="match status" value="1"/>
</dbReference>
<proteinExistence type="inferred from homology"/>
<evidence type="ECO:0000259" key="15">
    <source>
        <dbReference type="PROSITE" id="PS51751"/>
    </source>
</evidence>
<dbReference type="InterPro" id="IPR007905">
    <property type="entry name" value="EBP"/>
</dbReference>
<feature type="transmembrane region" description="Helical" evidence="14">
    <location>
        <begin position="152"/>
        <end position="171"/>
    </location>
</feature>
<evidence type="ECO:0000256" key="7">
    <source>
        <dbReference type="ARBA" id="ARBA00023011"/>
    </source>
</evidence>
<feature type="transmembrane region" description="Helical" evidence="14">
    <location>
        <begin position="62"/>
        <end position="79"/>
    </location>
</feature>
<feature type="transmembrane region" description="Helical" evidence="14">
    <location>
        <begin position="116"/>
        <end position="140"/>
    </location>
</feature>